<keyword evidence="3" id="KW-0812">Transmembrane</keyword>
<gene>
    <name evidence="5" type="ORF">HID58_051472</name>
</gene>
<evidence type="ECO:0000313" key="5">
    <source>
        <dbReference type="EMBL" id="KAH0889043.1"/>
    </source>
</evidence>
<evidence type="ECO:0000256" key="2">
    <source>
        <dbReference type="SAM" id="MobiDB-lite"/>
    </source>
</evidence>
<feature type="transmembrane region" description="Helical" evidence="3">
    <location>
        <begin position="38"/>
        <end position="63"/>
    </location>
</feature>
<dbReference type="Proteomes" id="UP000824890">
    <property type="component" value="Unassembled WGS sequence"/>
</dbReference>
<dbReference type="PANTHER" id="PTHR34970:SF2">
    <property type="entry name" value="ABC TRANSPORTER A FAMILY PROTEIN"/>
    <property type="match status" value="1"/>
</dbReference>
<evidence type="ECO:0000259" key="4">
    <source>
        <dbReference type="Pfam" id="PF05617"/>
    </source>
</evidence>
<feature type="compositionally biased region" description="Pro residues" evidence="2">
    <location>
        <begin position="220"/>
        <end position="230"/>
    </location>
</feature>
<name>A0ABQ8A9X1_BRANA</name>
<keyword evidence="3" id="KW-1133">Transmembrane helix</keyword>
<dbReference type="EMBL" id="JAGKQM010000013">
    <property type="protein sequence ID" value="KAH0889043.1"/>
    <property type="molecule type" value="Genomic_DNA"/>
</dbReference>
<organism evidence="5 6">
    <name type="scientific">Brassica napus</name>
    <name type="common">Rape</name>
    <dbReference type="NCBI Taxonomy" id="3708"/>
    <lineage>
        <taxon>Eukaryota</taxon>
        <taxon>Viridiplantae</taxon>
        <taxon>Streptophyta</taxon>
        <taxon>Embryophyta</taxon>
        <taxon>Tracheophyta</taxon>
        <taxon>Spermatophyta</taxon>
        <taxon>Magnoliopsida</taxon>
        <taxon>eudicotyledons</taxon>
        <taxon>Gunneridae</taxon>
        <taxon>Pentapetalae</taxon>
        <taxon>rosids</taxon>
        <taxon>malvids</taxon>
        <taxon>Brassicales</taxon>
        <taxon>Brassicaceae</taxon>
        <taxon>Brassiceae</taxon>
        <taxon>Brassica</taxon>
    </lineage>
</organism>
<dbReference type="PANTHER" id="PTHR34970">
    <property type="entry name" value="ABC TRANSPORTER A FAMILY PROTEIN"/>
    <property type="match status" value="1"/>
</dbReference>
<proteinExistence type="predicted"/>
<feature type="domain" description="Prolamin-like" evidence="4">
    <location>
        <begin position="139"/>
        <end position="199"/>
    </location>
</feature>
<accession>A0ABQ8A9X1</accession>
<keyword evidence="3" id="KW-0472">Membrane</keyword>
<evidence type="ECO:0000256" key="1">
    <source>
        <dbReference type="ARBA" id="ARBA00022729"/>
    </source>
</evidence>
<sequence length="271" mass="29780">MKGSSQGNDVAFRFGAGLLEQIRFGSDLRRKRKKKMGYVLRVRMASFFAGAATASFIGLYVLYKDYKVANESISHQAKAYHDSLDRRISALESAMEGKIEIIFSMVLVIATILMRPGLAEVQTTPRFPSIPGSPIDITKCWSSLTSIQGCVTEIYKSVVTGKFENVGPACCKAFTDVDAKCWPTMFPLNPFSNHRNKLRSSFWDTLRSYGAEPPEDWSSTPPPPPPPLNASPPNNIAPASNGAVKMDTSPLPDAAKNGYFLLTSLVRSMDQ</sequence>
<feature type="region of interest" description="Disordered" evidence="2">
    <location>
        <begin position="212"/>
        <end position="255"/>
    </location>
</feature>
<protein>
    <recommendedName>
        <fullName evidence="4">Prolamin-like domain-containing protein</fullName>
    </recommendedName>
</protein>
<comment type="caution">
    <text evidence="5">The sequence shown here is derived from an EMBL/GenBank/DDBJ whole genome shotgun (WGS) entry which is preliminary data.</text>
</comment>
<dbReference type="Pfam" id="PF05617">
    <property type="entry name" value="Prolamin_like"/>
    <property type="match status" value="1"/>
</dbReference>
<dbReference type="InterPro" id="IPR008502">
    <property type="entry name" value="Prolamin-like"/>
</dbReference>
<feature type="compositionally biased region" description="Low complexity" evidence="2">
    <location>
        <begin position="231"/>
        <end position="243"/>
    </location>
</feature>
<reference evidence="5 6" key="1">
    <citation type="submission" date="2021-05" db="EMBL/GenBank/DDBJ databases">
        <title>Genome Assembly of Synthetic Allotetraploid Brassica napus Reveals Homoeologous Exchanges between Subgenomes.</title>
        <authorList>
            <person name="Davis J.T."/>
        </authorList>
    </citation>
    <scope>NUCLEOTIDE SEQUENCE [LARGE SCALE GENOMIC DNA]</scope>
    <source>
        <strain evidence="6">cv. Da-Ae</strain>
        <tissue evidence="5">Seedling</tissue>
    </source>
</reference>
<keyword evidence="1" id="KW-0732">Signal</keyword>
<keyword evidence="6" id="KW-1185">Reference proteome</keyword>
<evidence type="ECO:0000256" key="3">
    <source>
        <dbReference type="SAM" id="Phobius"/>
    </source>
</evidence>
<evidence type="ECO:0000313" key="6">
    <source>
        <dbReference type="Proteomes" id="UP000824890"/>
    </source>
</evidence>